<keyword evidence="3" id="KW-0804">Transcription</keyword>
<reference evidence="5 6" key="1">
    <citation type="submission" date="2018-11" db="EMBL/GenBank/DDBJ databases">
        <title>Vibrio ponticus strain CAIM 1751 pathogenic for the snapper Lutjanus guttatus.</title>
        <authorList>
            <person name="Soto-Rodriguez S."/>
            <person name="Lozano-Olvera R."/>
            <person name="Gomez-Gil B."/>
        </authorList>
    </citation>
    <scope>NUCLEOTIDE SEQUENCE [LARGE SCALE GENOMIC DNA]</scope>
    <source>
        <strain evidence="5 6">CAIM 1751</strain>
    </source>
</reference>
<dbReference type="SUPFAM" id="SSF46689">
    <property type="entry name" value="Homeodomain-like"/>
    <property type="match status" value="2"/>
</dbReference>
<dbReference type="InterPro" id="IPR018060">
    <property type="entry name" value="HTH_AraC"/>
</dbReference>
<dbReference type="RefSeq" id="WP_123780675.1">
    <property type="nucleotide sequence ID" value="NZ_RKIK01000006.1"/>
</dbReference>
<proteinExistence type="predicted"/>
<dbReference type="InterPro" id="IPR020449">
    <property type="entry name" value="Tscrpt_reg_AraC-type_HTH"/>
</dbReference>
<evidence type="ECO:0000259" key="4">
    <source>
        <dbReference type="PROSITE" id="PS01124"/>
    </source>
</evidence>
<dbReference type="PROSITE" id="PS01124">
    <property type="entry name" value="HTH_ARAC_FAMILY_2"/>
    <property type="match status" value="1"/>
</dbReference>
<dbReference type="Proteomes" id="UP000278792">
    <property type="component" value="Unassembled WGS sequence"/>
</dbReference>
<dbReference type="GO" id="GO:0043565">
    <property type="term" value="F:sequence-specific DNA binding"/>
    <property type="evidence" value="ECO:0007669"/>
    <property type="project" value="InterPro"/>
</dbReference>
<dbReference type="PRINTS" id="PR00032">
    <property type="entry name" value="HTHARAC"/>
</dbReference>
<dbReference type="GO" id="GO:0003700">
    <property type="term" value="F:DNA-binding transcription factor activity"/>
    <property type="evidence" value="ECO:0007669"/>
    <property type="project" value="InterPro"/>
</dbReference>
<evidence type="ECO:0000256" key="2">
    <source>
        <dbReference type="ARBA" id="ARBA00023125"/>
    </source>
</evidence>
<feature type="domain" description="HTH araC/xylS-type" evidence="4">
    <location>
        <begin position="185"/>
        <end position="283"/>
    </location>
</feature>
<evidence type="ECO:0000256" key="1">
    <source>
        <dbReference type="ARBA" id="ARBA00023015"/>
    </source>
</evidence>
<comment type="caution">
    <text evidence="5">The sequence shown here is derived from an EMBL/GenBank/DDBJ whole genome shotgun (WGS) entry which is preliminary data.</text>
</comment>
<dbReference type="PANTHER" id="PTHR43280:SF27">
    <property type="entry name" value="TRANSCRIPTIONAL REGULATOR MTLR"/>
    <property type="match status" value="1"/>
</dbReference>
<accession>A0A3N3E4Q4</accession>
<dbReference type="SMART" id="SM00342">
    <property type="entry name" value="HTH_ARAC"/>
    <property type="match status" value="1"/>
</dbReference>
<protein>
    <submittedName>
        <fullName evidence="5">AraC family transcriptional regulator</fullName>
    </submittedName>
</protein>
<dbReference type="Pfam" id="PF12833">
    <property type="entry name" value="HTH_18"/>
    <property type="match status" value="1"/>
</dbReference>
<keyword evidence="1" id="KW-0805">Transcription regulation</keyword>
<evidence type="ECO:0000313" key="5">
    <source>
        <dbReference type="EMBL" id="ROV61703.1"/>
    </source>
</evidence>
<dbReference type="EMBL" id="RKIK01000006">
    <property type="protein sequence ID" value="ROV61703.1"/>
    <property type="molecule type" value="Genomic_DNA"/>
</dbReference>
<dbReference type="PANTHER" id="PTHR43280">
    <property type="entry name" value="ARAC-FAMILY TRANSCRIPTIONAL REGULATOR"/>
    <property type="match status" value="1"/>
</dbReference>
<sequence length="287" mass="33569">MKATVQKIPQRHGWSWRYKMFEEVVKPEDWHVHQEFELVLHRNFNGKSRVAHFEGQIEHNELLLLGPGLAHSFESIDSDEQNPCEAHVIWFREEWIAKLMYSCVELRQLAPIVRDANKGIRFSTQTAERVFQHLNDFNALTPIGQLAVLIQILGELCADQSRSTLLPYASAEKKEISNSDFSKIAQVCKYIDNHYSADITLKKLADYMYVSENTVHRWFIQHFNESYISYLTKLRLNHASQLLTTTSQPISLIAENVGYTNRSNFNRLFKKYKGISPSQYRQRFKSR</sequence>
<name>A0A3N3E4Q4_9VIBR</name>
<dbReference type="InterPro" id="IPR009057">
    <property type="entry name" value="Homeodomain-like_sf"/>
</dbReference>
<evidence type="ECO:0000256" key="3">
    <source>
        <dbReference type="ARBA" id="ARBA00023163"/>
    </source>
</evidence>
<organism evidence="5 6">
    <name type="scientific">Vibrio ponticus</name>
    <dbReference type="NCBI Taxonomy" id="265668"/>
    <lineage>
        <taxon>Bacteria</taxon>
        <taxon>Pseudomonadati</taxon>
        <taxon>Pseudomonadota</taxon>
        <taxon>Gammaproteobacteria</taxon>
        <taxon>Vibrionales</taxon>
        <taxon>Vibrionaceae</taxon>
        <taxon>Vibrio</taxon>
    </lineage>
</organism>
<gene>
    <name evidence="5" type="ORF">EGH82_03830</name>
</gene>
<keyword evidence="2" id="KW-0238">DNA-binding</keyword>
<evidence type="ECO:0000313" key="6">
    <source>
        <dbReference type="Proteomes" id="UP000278792"/>
    </source>
</evidence>
<dbReference type="Gene3D" id="1.10.10.60">
    <property type="entry name" value="Homeodomain-like"/>
    <property type="match status" value="2"/>
</dbReference>
<dbReference type="AlphaFoldDB" id="A0A3N3E4Q4"/>